<reference evidence="8 9" key="1">
    <citation type="submission" date="2009-04" db="EMBL/GenBank/DDBJ databases">
        <authorList>
            <person name="Reysenbach A.-L."/>
            <person name="Heidelberg J.F."/>
            <person name="Nelson W.C."/>
        </authorList>
    </citation>
    <scope>NUCLEOTIDE SEQUENCE [LARGE SCALE GENOMIC DNA]</scope>
    <source>
        <strain evidence="8 9">SS-5</strain>
    </source>
</reference>
<comment type="similarity">
    <text evidence="1 6">Belongs to the NusB family.</text>
</comment>
<dbReference type="EMBL" id="ABZS01000157">
    <property type="protein sequence ID" value="EEP60063.1"/>
    <property type="molecule type" value="Genomic_DNA"/>
</dbReference>
<protein>
    <recommendedName>
        <fullName evidence="6">Transcription antitermination protein NusB</fullName>
    </recommendedName>
    <alternativeName>
        <fullName evidence="6">Antitermination factor NusB</fullName>
    </alternativeName>
</protein>
<evidence type="ECO:0000313" key="8">
    <source>
        <dbReference type="EMBL" id="EEP60063.1"/>
    </source>
</evidence>
<feature type="domain" description="NusB/RsmB/TIM44" evidence="7">
    <location>
        <begin position="19"/>
        <end position="154"/>
    </location>
</feature>
<dbReference type="GO" id="GO:0006353">
    <property type="term" value="P:DNA-templated transcription termination"/>
    <property type="evidence" value="ECO:0007669"/>
    <property type="project" value="UniProtKB-UniRule"/>
</dbReference>
<dbReference type="NCBIfam" id="TIGR01951">
    <property type="entry name" value="nusB"/>
    <property type="match status" value="1"/>
</dbReference>
<evidence type="ECO:0000313" key="9">
    <source>
        <dbReference type="Proteomes" id="UP000005540"/>
    </source>
</evidence>
<name>C4FLI2_9AQUI</name>
<sequence length="169" mass="20110">MKKKKNKSLKFLRKRLLKAARDLSMRVLFAYDFRKEDLFNVLEEFLNTKKFPSEIKEYVLKVINFYNENSQEVDDIIKSHLKNWRFERIGYIERAVLRLGVSELLIIHSKEESKELKDKEIRILFLDLLDLVECYTNSKLSVKFVNGILGKINKELEQNENSIHIGLTQ</sequence>
<evidence type="ECO:0000256" key="3">
    <source>
        <dbReference type="ARBA" id="ARBA00022884"/>
    </source>
</evidence>
<dbReference type="Proteomes" id="UP000005540">
    <property type="component" value="Unassembled WGS sequence"/>
</dbReference>
<dbReference type="SUPFAM" id="SSF48013">
    <property type="entry name" value="NusB-like"/>
    <property type="match status" value="1"/>
</dbReference>
<gene>
    <name evidence="6" type="primary">nusB</name>
    <name evidence="8" type="ORF">SULYE_1436</name>
</gene>
<dbReference type="AlphaFoldDB" id="C4FLI2"/>
<evidence type="ECO:0000256" key="4">
    <source>
        <dbReference type="ARBA" id="ARBA00023015"/>
    </source>
</evidence>
<dbReference type="InterPro" id="IPR011605">
    <property type="entry name" value="NusB_fam"/>
</dbReference>
<dbReference type="HAMAP" id="MF_00073">
    <property type="entry name" value="NusB"/>
    <property type="match status" value="1"/>
</dbReference>
<dbReference type="InterPro" id="IPR035926">
    <property type="entry name" value="NusB-like_sf"/>
</dbReference>
<comment type="caution">
    <text evidence="8">The sequence shown here is derived from an EMBL/GenBank/DDBJ whole genome shotgun (WGS) entry which is preliminary data.</text>
</comment>
<accession>C4FLI2</accession>
<keyword evidence="2 6" id="KW-0889">Transcription antitermination</keyword>
<evidence type="ECO:0000256" key="1">
    <source>
        <dbReference type="ARBA" id="ARBA00005952"/>
    </source>
</evidence>
<dbReference type="InterPro" id="IPR006027">
    <property type="entry name" value="NusB_RsmB_TIM44"/>
</dbReference>
<evidence type="ECO:0000256" key="5">
    <source>
        <dbReference type="ARBA" id="ARBA00023163"/>
    </source>
</evidence>
<dbReference type="GO" id="GO:0003723">
    <property type="term" value="F:RNA binding"/>
    <property type="evidence" value="ECO:0007669"/>
    <property type="project" value="UniProtKB-UniRule"/>
</dbReference>
<dbReference type="Pfam" id="PF01029">
    <property type="entry name" value="NusB"/>
    <property type="match status" value="1"/>
</dbReference>
<keyword evidence="3 6" id="KW-0694">RNA-binding</keyword>
<dbReference type="OrthoDB" id="9797817at2"/>
<dbReference type="GO" id="GO:0031564">
    <property type="term" value="P:transcription antitermination"/>
    <property type="evidence" value="ECO:0007669"/>
    <property type="project" value="UniProtKB-KW"/>
</dbReference>
<evidence type="ECO:0000256" key="2">
    <source>
        <dbReference type="ARBA" id="ARBA00022814"/>
    </source>
</evidence>
<keyword evidence="4 6" id="KW-0805">Transcription regulation</keyword>
<evidence type="ECO:0000259" key="7">
    <source>
        <dbReference type="Pfam" id="PF01029"/>
    </source>
</evidence>
<keyword evidence="9" id="KW-1185">Reference proteome</keyword>
<dbReference type="Gene3D" id="1.10.940.10">
    <property type="entry name" value="NusB-like"/>
    <property type="match status" value="1"/>
</dbReference>
<proteinExistence type="inferred from homology"/>
<evidence type="ECO:0000256" key="6">
    <source>
        <dbReference type="HAMAP-Rule" id="MF_00073"/>
    </source>
</evidence>
<keyword evidence="5 6" id="KW-0804">Transcription</keyword>
<comment type="function">
    <text evidence="6">Involved in transcription antitermination. Required for transcription of ribosomal RNA (rRNA) genes. Binds specifically to the boxA antiterminator sequence of the ribosomal RNA (rrn) operons.</text>
</comment>
<dbReference type="RefSeq" id="WP_007547783.1">
    <property type="nucleotide sequence ID" value="NZ_ABZS01000157.1"/>
</dbReference>
<organism evidence="8 9">
    <name type="scientific">Sulfurihydrogenibium yellowstonense SS-5</name>
    <dbReference type="NCBI Taxonomy" id="432331"/>
    <lineage>
        <taxon>Bacteria</taxon>
        <taxon>Pseudomonadati</taxon>
        <taxon>Aquificota</taxon>
        <taxon>Aquificia</taxon>
        <taxon>Aquificales</taxon>
        <taxon>Hydrogenothermaceae</taxon>
        <taxon>Sulfurihydrogenibium</taxon>
    </lineage>
</organism>